<evidence type="ECO:0000259" key="2">
    <source>
        <dbReference type="Pfam" id="PF04773"/>
    </source>
</evidence>
<dbReference type="EMBL" id="QWGR01000001">
    <property type="protein sequence ID" value="RIJ50607.1"/>
    <property type="molecule type" value="Genomic_DNA"/>
</dbReference>
<dbReference type="Gene3D" id="3.55.50.30">
    <property type="match status" value="1"/>
</dbReference>
<evidence type="ECO:0000313" key="5">
    <source>
        <dbReference type="Proteomes" id="UP000265926"/>
    </source>
</evidence>
<keyword evidence="5" id="KW-1185">Reference proteome</keyword>
<evidence type="ECO:0000256" key="1">
    <source>
        <dbReference type="SAM" id="Phobius"/>
    </source>
</evidence>
<dbReference type="PANTHER" id="PTHR30273:SF2">
    <property type="entry name" value="PROTEIN FECR"/>
    <property type="match status" value="1"/>
</dbReference>
<dbReference type="AlphaFoldDB" id="A0A399T8R6"/>
<reference evidence="4 5" key="1">
    <citation type="submission" date="2018-08" db="EMBL/GenBank/DDBJ databases">
        <title>Pallidiluteibacterium maritimus gen. nov., sp. nov., isolated from coastal sediment.</title>
        <authorList>
            <person name="Zhou L.Y."/>
        </authorList>
    </citation>
    <scope>NUCLEOTIDE SEQUENCE [LARGE SCALE GENOMIC DNA]</scope>
    <source>
        <strain evidence="4 5">XSD2</strain>
    </source>
</reference>
<dbReference type="Pfam" id="PF16344">
    <property type="entry name" value="FecR_C"/>
    <property type="match status" value="1"/>
</dbReference>
<evidence type="ECO:0000259" key="3">
    <source>
        <dbReference type="Pfam" id="PF16344"/>
    </source>
</evidence>
<proteinExistence type="predicted"/>
<dbReference type="PIRSF" id="PIRSF018266">
    <property type="entry name" value="FecR"/>
    <property type="match status" value="1"/>
</dbReference>
<dbReference type="GO" id="GO:0016989">
    <property type="term" value="F:sigma factor antagonist activity"/>
    <property type="evidence" value="ECO:0007669"/>
    <property type="project" value="TreeGrafter"/>
</dbReference>
<keyword evidence="1" id="KW-0812">Transmembrane</keyword>
<accession>A0A399T8R6</accession>
<dbReference type="OrthoDB" id="783402at2"/>
<keyword evidence="1" id="KW-1133">Transmembrane helix</keyword>
<organism evidence="4 5">
    <name type="scientific">Maribellus luteus</name>
    <dbReference type="NCBI Taxonomy" id="2305463"/>
    <lineage>
        <taxon>Bacteria</taxon>
        <taxon>Pseudomonadati</taxon>
        <taxon>Bacteroidota</taxon>
        <taxon>Bacteroidia</taxon>
        <taxon>Marinilabiliales</taxon>
        <taxon>Prolixibacteraceae</taxon>
        <taxon>Maribellus</taxon>
    </lineage>
</organism>
<sequence>MEKNTHSIIIRLFSGEATPGEKRQVGEWLNQNNENRKLYTDLQEIWLSGGSYSEYNQQDAMEQFFGRIRKKKARIYRINELIKYAAIVMLLISLPVFYYLGKESLHSEDTYTTITCALGDKSTVVLPDSSLVYLNSGSKLVFNTNFRGESRSVWLEGEGYFSVTKNTGIPFIVKASDVTIEVLGTEFNLKAYPGEKEIVATLVEGSVNMAGKSQQIIMKPFQKVVYSTADSKMKLFSLNDITPETEWKEGRLAFRNESLAELELKLERWFDVDIEFADEEVKSRRFTGILERESILETISYFGTSKYVGYRIEDNKITFYSK</sequence>
<comment type="caution">
    <text evidence="4">The sequence shown here is derived from an EMBL/GenBank/DDBJ whole genome shotgun (WGS) entry which is preliminary data.</text>
</comment>
<dbReference type="InterPro" id="IPR006860">
    <property type="entry name" value="FecR"/>
</dbReference>
<dbReference type="RefSeq" id="WP_119436076.1">
    <property type="nucleotide sequence ID" value="NZ_QWGR01000001.1"/>
</dbReference>
<gene>
    <name evidence="4" type="ORF">D1614_01330</name>
</gene>
<evidence type="ECO:0000313" key="4">
    <source>
        <dbReference type="EMBL" id="RIJ50607.1"/>
    </source>
</evidence>
<feature type="transmembrane region" description="Helical" evidence="1">
    <location>
        <begin position="81"/>
        <end position="100"/>
    </location>
</feature>
<name>A0A399T8R6_9BACT</name>
<feature type="domain" description="Protein FecR C-terminal" evidence="3">
    <location>
        <begin position="252"/>
        <end position="318"/>
    </location>
</feature>
<dbReference type="InterPro" id="IPR012373">
    <property type="entry name" value="Ferrdict_sens_TM"/>
</dbReference>
<protein>
    <submittedName>
        <fullName evidence="4">DUF4974 domain-containing protein</fullName>
    </submittedName>
</protein>
<dbReference type="Proteomes" id="UP000265926">
    <property type="component" value="Unassembled WGS sequence"/>
</dbReference>
<dbReference type="InterPro" id="IPR032508">
    <property type="entry name" value="FecR_C"/>
</dbReference>
<keyword evidence="1" id="KW-0472">Membrane</keyword>
<dbReference type="PANTHER" id="PTHR30273">
    <property type="entry name" value="PERIPLASMIC SIGNAL SENSOR AND SIGMA FACTOR ACTIVATOR FECR-RELATED"/>
    <property type="match status" value="1"/>
</dbReference>
<dbReference type="Pfam" id="PF04773">
    <property type="entry name" value="FecR"/>
    <property type="match status" value="1"/>
</dbReference>
<dbReference type="Gene3D" id="2.60.120.1440">
    <property type="match status" value="1"/>
</dbReference>
<feature type="domain" description="FecR protein" evidence="2">
    <location>
        <begin position="114"/>
        <end position="208"/>
    </location>
</feature>